<proteinExistence type="predicted"/>
<reference evidence="1 2" key="1">
    <citation type="submission" date="2020-12" db="EMBL/GenBank/DDBJ databases">
        <title>Halosimplex halophilum sp. nov. and Halosimplex salinum sp. nov., two new members of the genus Halosimplex.</title>
        <authorList>
            <person name="Cui H.L."/>
        </authorList>
    </citation>
    <scope>NUCLEOTIDE SEQUENCE [LARGE SCALE GENOMIC DNA]</scope>
    <source>
        <strain evidence="1 2">YGH94</strain>
    </source>
</reference>
<dbReference type="RefSeq" id="WP_198063581.1">
    <property type="nucleotide sequence ID" value="NZ_CP065856.1"/>
</dbReference>
<name>A0A7U3WB26_9EURY</name>
<sequence>MEPEVVIVVLVGLFVLGGGAGLALANVFQFVGWVGGLVYLLDRARATVQG</sequence>
<dbReference type="GeneID" id="60588735"/>
<evidence type="ECO:0000313" key="2">
    <source>
        <dbReference type="Proteomes" id="UP000595001"/>
    </source>
</evidence>
<keyword evidence="2" id="KW-1185">Reference proteome</keyword>
<evidence type="ECO:0000313" key="1">
    <source>
        <dbReference type="EMBL" id="QPV64821.1"/>
    </source>
</evidence>
<protein>
    <submittedName>
        <fullName evidence="1">Uncharacterized protein</fullName>
    </submittedName>
</protein>
<organism evidence="1 2">
    <name type="scientific">Halosimplex litoreum</name>
    <dbReference type="NCBI Taxonomy" id="1198301"/>
    <lineage>
        <taxon>Archaea</taxon>
        <taxon>Methanobacteriati</taxon>
        <taxon>Methanobacteriota</taxon>
        <taxon>Stenosarchaea group</taxon>
        <taxon>Halobacteria</taxon>
        <taxon>Halobacteriales</taxon>
        <taxon>Haloarculaceae</taxon>
        <taxon>Halosimplex</taxon>
    </lineage>
</organism>
<dbReference type="AlphaFoldDB" id="A0A7U3WB26"/>
<dbReference type="KEGG" id="hlt:I7X12_09540"/>
<dbReference type="Proteomes" id="UP000595001">
    <property type="component" value="Chromosome"/>
</dbReference>
<gene>
    <name evidence="1" type="ORF">I7X12_09540</name>
</gene>
<accession>A0A7U3WB26</accession>
<dbReference type="EMBL" id="CP065856">
    <property type="protein sequence ID" value="QPV64821.1"/>
    <property type="molecule type" value="Genomic_DNA"/>
</dbReference>